<dbReference type="EMBL" id="BAAADO010000002">
    <property type="protein sequence ID" value="GAA0485834.1"/>
    <property type="molecule type" value="Genomic_DNA"/>
</dbReference>
<evidence type="ECO:0000313" key="2">
    <source>
        <dbReference type="EMBL" id="GAA0485834.1"/>
    </source>
</evidence>
<name>A0ABP3KRS8_9BACI</name>
<keyword evidence="1" id="KW-1133">Transmembrane helix</keyword>
<comment type="caution">
    <text evidence="2">The sequence shown here is derived from an EMBL/GenBank/DDBJ whole genome shotgun (WGS) entry which is preliminary data.</text>
</comment>
<organism evidence="2 3">
    <name type="scientific">Salinibacillus aidingensis</name>
    <dbReference type="NCBI Taxonomy" id="237684"/>
    <lineage>
        <taxon>Bacteria</taxon>
        <taxon>Bacillati</taxon>
        <taxon>Bacillota</taxon>
        <taxon>Bacilli</taxon>
        <taxon>Bacillales</taxon>
        <taxon>Bacillaceae</taxon>
        <taxon>Salinibacillus</taxon>
    </lineage>
</organism>
<accession>A0ABP3KRS8</accession>
<reference evidence="3" key="1">
    <citation type="journal article" date="2019" name="Int. J. Syst. Evol. Microbiol.">
        <title>The Global Catalogue of Microorganisms (GCM) 10K type strain sequencing project: providing services to taxonomists for standard genome sequencing and annotation.</title>
        <authorList>
            <consortium name="The Broad Institute Genomics Platform"/>
            <consortium name="The Broad Institute Genome Sequencing Center for Infectious Disease"/>
            <person name="Wu L."/>
            <person name="Ma J."/>
        </authorList>
    </citation>
    <scope>NUCLEOTIDE SEQUENCE [LARGE SCALE GENOMIC DNA]</scope>
    <source>
        <strain evidence="3">JCM 12389</strain>
    </source>
</reference>
<evidence type="ECO:0000256" key="1">
    <source>
        <dbReference type="SAM" id="Phobius"/>
    </source>
</evidence>
<keyword evidence="1" id="KW-0812">Transmembrane</keyword>
<keyword evidence="3" id="KW-1185">Reference proteome</keyword>
<gene>
    <name evidence="2" type="ORF">GCM10008986_08950</name>
</gene>
<feature type="transmembrane region" description="Helical" evidence="1">
    <location>
        <begin position="24"/>
        <end position="51"/>
    </location>
</feature>
<evidence type="ECO:0000313" key="3">
    <source>
        <dbReference type="Proteomes" id="UP001500880"/>
    </source>
</evidence>
<dbReference type="Proteomes" id="UP001500880">
    <property type="component" value="Unassembled WGS sequence"/>
</dbReference>
<protein>
    <submittedName>
        <fullName evidence="2">Uncharacterized protein</fullName>
    </submittedName>
</protein>
<sequence length="54" mass="6279">MCEAIASNEYQTKNHRVTGTSDGFFVLALFHMIHVCFWWDLQYLAVSLLMITIL</sequence>
<proteinExistence type="predicted"/>
<keyword evidence="1" id="KW-0472">Membrane</keyword>